<dbReference type="STRING" id="543526.Htur_1354"/>
<evidence type="ECO:0000313" key="1">
    <source>
        <dbReference type="EMBL" id="ADB60242.1"/>
    </source>
</evidence>
<dbReference type="EMBL" id="CP001860">
    <property type="protein sequence ID" value="ADB60242.1"/>
    <property type="molecule type" value="Genomic_DNA"/>
</dbReference>
<dbReference type="HOGENOM" id="CLU_2765973_0_0_2"/>
<keyword evidence="2" id="KW-1185">Reference proteome</keyword>
<proteinExistence type="predicted"/>
<dbReference type="Proteomes" id="UP000001903">
    <property type="component" value="Chromosome"/>
</dbReference>
<reference evidence="1 2" key="1">
    <citation type="journal article" date="2010" name="Stand. Genomic Sci.">
        <title>Complete genome sequence of Haloterrigena turkmenica type strain (4k).</title>
        <authorList>
            <person name="Saunders E."/>
            <person name="Tindall B.J."/>
            <person name="Fahnrich R."/>
            <person name="Lapidus A."/>
            <person name="Copeland A."/>
            <person name="Del Rio T.G."/>
            <person name="Lucas S."/>
            <person name="Chen F."/>
            <person name="Tice H."/>
            <person name="Cheng J.F."/>
            <person name="Han C."/>
            <person name="Detter J.C."/>
            <person name="Bruce D."/>
            <person name="Goodwin L."/>
            <person name="Chain P."/>
            <person name="Pitluck S."/>
            <person name="Pati A."/>
            <person name="Ivanova N."/>
            <person name="Mavromatis K."/>
            <person name="Chen A."/>
            <person name="Palaniappan K."/>
            <person name="Land M."/>
            <person name="Hauser L."/>
            <person name="Chang Y.J."/>
            <person name="Jeffries C.D."/>
            <person name="Brettin T."/>
            <person name="Rohde M."/>
            <person name="Goker M."/>
            <person name="Bristow J."/>
            <person name="Eisen J.A."/>
            <person name="Markowitz V."/>
            <person name="Hugenholtz P."/>
            <person name="Klenk H.P."/>
            <person name="Kyrpides N.C."/>
        </authorList>
    </citation>
    <scope>NUCLEOTIDE SEQUENCE [LARGE SCALE GENOMIC DNA]</scope>
    <source>
        <strain evidence="2">ATCC 51198 / DSM 5511 / JCM 9101 / NCIMB 13204 / VKM B-1734 / 4k</strain>
    </source>
</reference>
<dbReference type="KEGG" id="htu:Htur_1354"/>
<sequence>MSGFLVQIFARAVSRRLIREEKVGLEITKLETLLTLADRMDLPAEVVDPLEQTKAEAENGLESVRTLTA</sequence>
<dbReference type="eggNOG" id="arCOG10787">
    <property type="taxonomic scope" value="Archaea"/>
</dbReference>
<name>D2RPY3_HALTV</name>
<gene>
    <name evidence="1" type="ordered locus">Htur_1354</name>
</gene>
<protein>
    <submittedName>
        <fullName evidence="1">Uncharacterized protein</fullName>
    </submittedName>
</protein>
<dbReference type="AlphaFoldDB" id="D2RPY3"/>
<evidence type="ECO:0000313" key="2">
    <source>
        <dbReference type="Proteomes" id="UP000001903"/>
    </source>
</evidence>
<organism evidence="1 2">
    <name type="scientific">Haloterrigena turkmenica (strain ATCC 51198 / DSM 5511 / JCM 9101 / NCIMB 13204 / VKM B-1734 / 4k)</name>
    <name type="common">Halococcus turkmenicus</name>
    <dbReference type="NCBI Taxonomy" id="543526"/>
    <lineage>
        <taxon>Archaea</taxon>
        <taxon>Methanobacteriati</taxon>
        <taxon>Methanobacteriota</taxon>
        <taxon>Stenosarchaea group</taxon>
        <taxon>Halobacteria</taxon>
        <taxon>Halobacteriales</taxon>
        <taxon>Natrialbaceae</taxon>
        <taxon>Haloterrigena</taxon>
    </lineage>
</organism>
<accession>D2RPY3</accession>